<gene>
    <name evidence="2" type="ORF">F5147DRAFT_651094</name>
</gene>
<keyword evidence="3" id="KW-1185">Reference proteome</keyword>
<dbReference type="EMBL" id="JABBWM010000016">
    <property type="protein sequence ID" value="KAG2111973.1"/>
    <property type="molecule type" value="Genomic_DNA"/>
</dbReference>
<dbReference type="OrthoDB" id="2693433at2759"/>
<name>A0A9P7JW80_9AGAM</name>
<proteinExistence type="predicted"/>
<dbReference type="AlphaFoldDB" id="A0A9P7JW80"/>
<dbReference type="RefSeq" id="XP_041295030.1">
    <property type="nucleotide sequence ID" value="XM_041433510.1"/>
</dbReference>
<dbReference type="Proteomes" id="UP000823399">
    <property type="component" value="Unassembled WGS sequence"/>
</dbReference>
<organism evidence="2 3">
    <name type="scientific">Suillus discolor</name>
    <dbReference type="NCBI Taxonomy" id="1912936"/>
    <lineage>
        <taxon>Eukaryota</taxon>
        <taxon>Fungi</taxon>
        <taxon>Dikarya</taxon>
        <taxon>Basidiomycota</taxon>
        <taxon>Agaricomycotina</taxon>
        <taxon>Agaricomycetes</taxon>
        <taxon>Agaricomycetidae</taxon>
        <taxon>Boletales</taxon>
        <taxon>Suillineae</taxon>
        <taxon>Suillaceae</taxon>
        <taxon>Suillus</taxon>
    </lineage>
</organism>
<evidence type="ECO:0000313" key="2">
    <source>
        <dbReference type="EMBL" id="KAG2111973.1"/>
    </source>
</evidence>
<feature type="region of interest" description="Disordered" evidence="1">
    <location>
        <begin position="66"/>
        <end position="90"/>
    </location>
</feature>
<comment type="caution">
    <text evidence="2">The sequence shown here is derived from an EMBL/GenBank/DDBJ whole genome shotgun (WGS) entry which is preliminary data.</text>
</comment>
<dbReference type="GeneID" id="64695769"/>
<evidence type="ECO:0000313" key="3">
    <source>
        <dbReference type="Proteomes" id="UP000823399"/>
    </source>
</evidence>
<evidence type="ECO:0000256" key="1">
    <source>
        <dbReference type="SAM" id="MobiDB-lite"/>
    </source>
</evidence>
<accession>A0A9P7JW80</accession>
<reference evidence="2" key="1">
    <citation type="journal article" date="2020" name="New Phytol.">
        <title>Comparative genomics reveals dynamic genome evolution in host specialist ectomycorrhizal fungi.</title>
        <authorList>
            <person name="Lofgren L.A."/>
            <person name="Nguyen N.H."/>
            <person name="Vilgalys R."/>
            <person name="Ruytinx J."/>
            <person name="Liao H.L."/>
            <person name="Branco S."/>
            <person name="Kuo A."/>
            <person name="LaButti K."/>
            <person name="Lipzen A."/>
            <person name="Andreopoulos W."/>
            <person name="Pangilinan J."/>
            <person name="Riley R."/>
            <person name="Hundley H."/>
            <person name="Na H."/>
            <person name="Barry K."/>
            <person name="Grigoriev I.V."/>
            <person name="Stajich J.E."/>
            <person name="Kennedy P.G."/>
        </authorList>
    </citation>
    <scope>NUCLEOTIDE SEQUENCE</scope>
    <source>
        <strain evidence="2">FC423</strain>
    </source>
</reference>
<sequence length="273" mass="30676">MSDGLIFRCQLGIGKISMVIIRMNSSAYRWNGHGLLGNQGQTSMAGGYGSVYRGQTTTRARTTDYEPGLLPPRQDPCHSRPVLPERPAPSSIPSGDILVNRQEVAGCKMYAEIVLGAENVIYQEDMQVRQIRDNQIQVKPSQWVVAIQQEGRSVDYRLLLHRIKYWSLLSAEHSWSLDMAISERNARMLVNASQKCYFAHQYLPVPSTLIVPESVLHSAHTKLAAMGRHVRLMTLHWAHIELRLVMRLNIGTTTPNPPLIGAALAHWDVSRPH</sequence>
<protein>
    <submittedName>
        <fullName evidence="2">Uncharacterized protein</fullName>
    </submittedName>
</protein>